<feature type="transmembrane region" description="Helical" evidence="11">
    <location>
        <begin position="88"/>
        <end position="108"/>
    </location>
</feature>
<comment type="subcellular location">
    <subcellularLocation>
        <location evidence="2">Cell membrane</location>
        <topology evidence="2">Multi-pass membrane protein</topology>
    </subcellularLocation>
</comment>
<evidence type="ECO:0000256" key="6">
    <source>
        <dbReference type="ARBA" id="ARBA00022967"/>
    </source>
</evidence>
<comment type="function">
    <text evidence="1 10">Part of cytochrome c oxidase, its function is unknown.</text>
</comment>
<gene>
    <name evidence="12" type="ORF">ITX44_34565</name>
</gene>
<dbReference type="RefSeq" id="WP_205362854.1">
    <property type="nucleotide sequence ID" value="NZ_JADKYB010000026.1"/>
</dbReference>
<evidence type="ECO:0000313" key="13">
    <source>
        <dbReference type="Proteomes" id="UP000749040"/>
    </source>
</evidence>
<evidence type="ECO:0000256" key="9">
    <source>
        <dbReference type="ARBA" id="ARBA00047816"/>
    </source>
</evidence>
<feature type="transmembrane region" description="Helical" evidence="11">
    <location>
        <begin position="31"/>
        <end position="50"/>
    </location>
</feature>
<dbReference type="Proteomes" id="UP000749040">
    <property type="component" value="Unassembled WGS sequence"/>
</dbReference>
<keyword evidence="8 10" id="KW-0472">Membrane</keyword>
<protein>
    <recommendedName>
        <fullName evidence="10">Cytochrome c oxidase polypeptide 4</fullName>
        <ecNumber evidence="10">7.1.1.9</ecNumber>
    </recommendedName>
    <alternativeName>
        <fullName evidence="10">Cytochrome aa3 subunit 4</fullName>
    </alternativeName>
    <alternativeName>
        <fullName evidence="10">Cytochrome c oxidase polypeptide IV</fullName>
    </alternativeName>
</protein>
<keyword evidence="4 10" id="KW-1003">Cell membrane</keyword>
<dbReference type="InterPro" id="IPR021050">
    <property type="entry name" value="Cyt_c_oxidase_su4_actinobac"/>
</dbReference>
<dbReference type="PIRSF" id="PIRSF017385">
    <property type="entry name" value="CtaF"/>
    <property type="match status" value="1"/>
</dbReference>
<keyword evidence="13" id="KW-1185">Reference proteome</keyword>
<reference evidence="12 13" key="1">
    <citation type="submission" date="2021-01" db="EMBL/GenBank/DDBJ databases">
        <title>Streptomyces acididurans sp. nov., isolated from a peat swamp forest soil.</title>
        <authorList>
            <person name="Chantavorakit T."/>
            <person name="Duangmal K."/>
        </authorList>
    </citation>
    <scope>NUCLEOTIDE SEQUENCE [LARGE SCALE GENOMIC DNA]</scope>
    <source>
        <strain evidence="12 13">KK5PA1</strain>
    </source>
</reference>
<comment type="subunit">
    <text evidence="10">Associates with subunits I, II and III to form cytochrome c oxidase.</text>
</comment>
<sequence>MRTEMFLFAGVAVFFLVTDVIYAWWSHQEPAGSAVLAVAFLMASAISFFFGRTYRTRGTRPEDRKDGEIADRAGPLDFFPPHSPYPPAVAAGAVLTVLGIVFGLWLFLLGLGTLAGSVGGMVFEYVHRGEPGEPE</sequence>
<comment type="caution">
    <text evidence="12">The sequence shown here is derived from an EMBL/GenBank/DDBJ whole genome shotgun (WGS) entry which is preliminary data.</text>
</comment>
<evidence type="ECO:0000256" key="5">
    <source>
        <dbReference type="ARBA" id="ARBA00022692"/>
    </source>
</evidence>
<keyword evidence="6 10" id="KW-1278">Translocase</keyword>
<evidence type="ECO:0000256" key="8">
    <source>
        <dbReference type="ARBA" id="ARBA00023136"/>
    </source>
</evidence>
<evidence type="ECO:0000256" key="3">
    <source>
        <dbReference type="ARBA" id="ARBA00006870"/>
    </source>
</evidence>
<comment type="catalytic activity">
    <reaction evidence="9 10">
        <text>4 Fe(II)-[cytochrome c] + O2 + 8 H(+)(in) = 4 Fe(III)-[cytochrome c] + 2 H2O + 4 H(+)(out)</text>
        <dbReference type="Rhea" id="RHEA:11436"/>
        <dbReference type="Rhea" id="RHEA-COMP:10350"/>
        <dbReference type="Rhea" id="RHEA-COMP:14399"/>
        <dbReference type="ChEBI" id="CHEBI:15377"/>
        <dbReference type="ChEBI" id="CHEBI:15378"/>
        <dbReference type="ChEBI" id="CHEBI:15379"/>
        <dbReference type="ChEBI" id="CHEBI:29033"/>
        <dbReference type="ChEBI" id="CHEBI:29034"/>
        <dbReference type="EC" id="7.1.1.9"/>
    </reaction>
</comment>
<dbReference type="Pfam" id="PF12270">
    <property type="entry name" value="Cyt_c_ox_IV"/>
    <property type="match status" value="1"/>
</dbReference>
<evidence type="ECO:0000256" key="2">
    <source>
        <dbReference type="ARBA" id="ARBA00004651"/>
    </source>
</evidence>
<evidence type="ECO:0000256" key="4">
    <source>
        <dbReference type="ARBA" id="ARBA00022475"/>
    </source>
</evidence>
<keyword evidence="5 11" id="KW-0812">Transmembrane</keyword>
<evidence type="ECO:0000256" key="11">
    <source>
        <dbReference type="SAM" id="Phobius"/>
    </source>
</evidence>
<feature type="transmembrane region" description="Helical" evidence="11">
    <location>
        <begin position="7"/>
        <end position="25"/>
    </location>
</feature>
<dbReference type="EMBL" id="JADKYB010000026">
    <property type="protein sequence ID" value="MBM9509589.1"/>
    <property type="molecule type" value="Genomic_DNA"/>
</dbReference>
<name>A0ABS2U1W3_9ACTN</name>
<proteinExistence type="inferred from homology"/>
<dbReference type="EC" id="7.1.1.9" evidence="10"/>
<evidence type="ECO:0000256" key="1">
    <source>
        <dbReference type="ARBA" id="ARBA00002536"/>
    </source>
</evidence>
<evidence type="ECO:0000256" key="10">
    <source>
        <dbReference type="PIRNR" id="PIRNR017385"/>
    </source>
</evidence>
<evidence type="ECO:0000256" key="7">
    <source>
        <dbReference type="ARBA" id="ARBA00022989"/>
    </source>
</evidence>
<accession>A0ABS2U1W3</accession>
<evidence type="ECO:0000313" key="12">
    <source>
        <dbReference type="EMBL" id="MBM9509589.1"/>
    </source>
</evidence>
<organism evidence="12 13">
    <name type="scientific">Actinacidiphila acididurans</name>
    <dbReference type="NCBI Taxonomy" id="2784346"/>
    <lineage>
        <taxon>Bacteria</taxon>
        <taxon>Bacillati</taxon>
        <taxon>Actinomycetota</taxon>
        <taxon>Actinomycetes</taxon>
        <taxon>Kitasatosporales</taxon>
        <taxon>Streptomycetaceae</taxon>
        <taxon>Actinacidiphila</taxon>
    </lineage>
</organism>
<keyword evidence="7 11" id="KW-1133">Transmembrane helix</keyword>
<comment type="similarity">
    <text evidence="3 10">Belongs to the cytochrome c oxidase bacterial subunit CtaF family.</text>
</comment>